<dbReference type="Proteomes" id="UP000831880">
    <property type="component" value="Chromosome"/>
</dbReference>
<sequence length="62" mass="6928">MMTIDTLYGTITELAVRIGDRKAVESDIETLAFAVNQMARDLSRASDVHPGCWRGIVLLCRF</sequence>
<name>A0ABY4H590_9BACI</name>
<accession>A0ABY4H590</accession>
<dbReference type="RefSeq" id="WP_244755329.1">
    <property type="nucleotide sequence ID" value="NZ_CP095074.1"/>
</dbReference>
<keyword evidence="2" id="KW-1185">Reference proteome</keyword>
<gene>
    <name evidence="1" type="ORF">MUO14_11435</name>
</gene>
<evidence type="ECO:0000313" key="1">
    <source>
        <dbReference type="EMBL" id="UOQ95476.1"/>
    </source>
</evidence>
<evidence type="ECO:0000313" key="2">
    <source>
        <dbReference type="Proteomes" id="UP000831880"/>
    </source>
</evidence>
<reference evidence="1 2" key="1">
    <citation type="submission" date="2022-04" db="EMBL/GenBank/DDBJ databases">
        <title>Halobacillus sp. isolated from saltern.</title>
        <authorList>
            <person name="Won M."/>
            <person name="Lee C.-M."/>
            <person name="Woen H.-Y."/>
            <person name="Kwon S.-W."/>
        </authorList>
    </citation>
    <scope>NUCLEOTIDE SEQUENCE [LARGE SCALE GENOMIC DNA]</scope>
    <source>
        <strain evidence="1 2">SSTM10-2</strain>
    </source>
</reference>
<organism evidence="1 2">
    <name type="scientific">Halobacillus shinanisalinarum</name>
    <dbReference type="NCBI Taxonomy" id="2932258"/>
    <lineage>
        <taxon>Bacteria</taxon>
        <taxon>Bacillati</taxon>
        <taxon>Bacillota</taxon>
        <taxon>Bacilli</taxon>
        <taxon>Bacillales</taxon>
        <taxon>Bacillaceae</taxon>
        <taxon>Halobacillus</taxon>
    </lineage>
</organism>
<proteinExistence type="predicted"/>
<dbReference type="EMBL" id="CP095074">
    <property type="protein sequence ID" value="UOQ95476.1"/>
    <property type="molecule type" value="Genomic_DNA"/>
</dbReference>
<evidence type="ECO:0008006" key="3">
    <source>
        <dbReference type="Google" id="ProtNLM"/>
    </source>
</evidence>
<protein>
    <recommendedName>
        <fullName evidence="3">HAMP domain-containing protein</fullName>
    </recommendedName>
</protein>